<proteinExistence type="predicted"/>
<keyword evidence="2" id="KW-1185">Reference proteome</keyword>
<name>A0A402BD15_9CHLR</name>
<comment type="caution">
    <text evidence="1">The sequence shown here is derived from an EMBL/GenBank/DDBJ whole genome shotgun (WGS) entry which is preliminary data.</text>
</comment>
<sequence length="70" mass="7263">MQTGSLSPTLGTTAQTLVVEASEQATLPAPDKQHLLDHLSTVKTLLESATAASTLVPAVIAAIEVVHKLF</sequence>
<evidence type="ECO:0000313" key="2">
    <source>
        <dbReference type="Proteomes" id="UP000287171"/>
    </source>
</evidence>
<protein>
    <submittedName>
        <fullName evidence="1">Uncharacterized protein</fullName>
    </submittedName>
</protein>
<gene>
    <name evidence="1" type="ORF">KDA_46940</name>
</gene>
<dbReference type="AlphaFoldDB" id="A0A402BD15"/>
<evidence type="ECO:0000313" key="1">
    <source>
        <dbReference type="EMBL" id="GCE29210.1"/>
    </source>
</evidence>
<accession>A0A402BD15</accession>
<dbReference type="Proteomes" id="UP000287171">
    <property type="component" value="Unassembled WGS sequence"/>
</dbReference>
<reference evidence="2" key="1">
    <citation type="submission" date="2018-12" db="EMBL/GenBank/DDBJ databases">
        <title>Tengunoibacter tsumagoiensis gen. nov., sp. nov., Dictyobacter kobayashii sp. nov., D. alpinus sp. nov., and D. joshuensis sp. nov. and description of Dictyobacteraceae fam. nov. within the order Ktedonobacterales isolated from Tengu-no-mugimeshi.</title>
        <authorList>
            <person name="Wang C.M."/>
            <person name="Zheng Y."/>
            <person name="Sakai Y."/>
            <person name="Toyoda A."/>
            <person name="Minakuchi Y."/>
            <person name="Abe K."/>
            <person name="Yokota A."/>
            <person name="Yabe S."/>
        </authorList>
    </citation>
    <scope>NUCLEOTIDE SEQUENCE [LARGE SCALE GENOMIC DNA]</scope>
    <source>
        <strain evidence="2">Uno16</strain>
    </source>
</reference>
<dbReference type="EMBL" id="BIFT01000002">
    <property type="protein sequence ID" value="GCE29210.1"/>
    <property type="molecule type" value="Genomic_DNA"/>
</dbReference>
<dbReference type="RefSeq" id="WP_126629521.1">
    <property type="nucleotide sequence ID" value="NZ_BIFT01000002.1"/>
</dbReference>
<organism evidence="1 2">
    <name type="scientific">Dictyobacter alpinus</name>
    <dbReference type="NCBI Taxonomy" id="2014873"/>
    <lineage>
        <taxon>Bacteria</taxon>
        <taxon>Bacillati</taxon>
        <taxon>Chloroflexota</taxon>
        <taxon>Ktedonobacteria</taxon>
        <taxon>Ktedonobacterales</taxon>
        <taxon>Dictyobacteraceae</taxon>
        <taxon>Dictyobacter</taxon>
    </lineage>
</organism>